<dbReference type="Proteomes" id="UP000799424">
    <property type="component" value="Unassembled WGS sequence"/>
</dbReference>
<evidence type="ECO:0000313" key="2">
    <source>
        <dbReference type="EMBL" id="KAF2828031.1"/>
    </source>
</evidence>
<dbReference type="EMBL" id="MU006223">
    <property type="protein sequence ID" value="KAF2828031.1"/>
    <property type="molecule type" value="Genomic_DNA"/>
</dbReference>
<feature type="region of interest" description="Disordered" evidence="1">
    <location>
        <begin position="155"/>
        <end position="210"/>
    </location>
</feature>
<name>A0A6A7A406_9PLEO</name>
<evidence type="ECO:0000256" key="1">
    <source>
        <dbReference type="SAM" id="MobiDB-lite"/>
    </source>
</evidence>
<accession>A0A6A7A406</accession>
<feature type="region of interest" description="Disordered" evidence="1">
    <location>
        <begin position="302"/>
        <end position="339"/>
    </location>
</feature>
<evidence type="ECO:0000313" key="3">
    <source>
        <dbReference type="Proteomes" id="UP000799424"/>
    </source>
</evidence>
<dbReference type="OrthoDB" id="3693611at2759"/>
<dbReference type="AlphaFoldDB" id="A0A6A7A406"/>
<sequence>MSPTTTSFSVLGSSAVNTIKNKAATHDKAVKTNNVSVVANNINATTTNPILMTKTAKEKARKLAKAENAAKEQDMLRRNTAKAKAAVQDDTSSTTSSAKSKKKRGRDQKSGSLSPQTPFVVHTDTTIAASIASASSEVEVDPTEGLLPASAEVKTGDATSAPSAESVSCSSNPGEDAKPATNLASDVDGCDSSIEPSVSRQAQKTKESLAKKKKGAAILLGGEKKKSAHHGKAKDIVDLNDKLADAIPNCPPGGMSLDDILKARAKIGATKPLSLTKTNHATEKLIECASANLELHSGDEEKFGVNGEADTSATSSDGSTTEDSIDIGTTSRDAIPLGAEQTFPTSPEVVKEAILSPVEDVMTGTITESEPVEDTSEEFVVLPSDEQFNDKETPVAPPAPTEAVSGSVVQQDQAVVAGEDVALKIAEALGDALIPQDATEELELAITAKQSDTNEQQADPETLPVAEEEALIPDDVGTTTEPHVVVKIHASIETSTTQQPPSATEVAKVAYVASVLAMPNGTGQAAAERKLHEELVALHVAPHIEPPSPKQNKQPKKFKQALKIVDAVATPAEKIPEDAFVASFLARPNGTGQHLVERKMNENLVVLHVAAYVEPPSPKHNKQPKKSKKAQKMADVVVTLAESEDEASTPSEFLIETPPACSEESPNAGGSIVNEPVIDEPAIDETLVVEETTEAPNTTTLNFRHRSRRDSAPKIATSFMEREAHLARNTFLGIISLEAFANALPFDESDGTITKADICETFAALSASEFAAMQGRSQNTVYTNFDMPAQRKIKLGKTSLYAFLRTITFGDDDVAQLKGAMQAFRKAAESSDAPSDKLKLVLAFELEE</sequence>
<reference evidence="2" key="1">
    <citation type="journal article" date="2020" name="Stud. Mycol.">
        <title>101 Dothideomycetes genomes: a test case for predicting lifestyles and emergence of pathogens.</title>
        <authorList>
            <person name="Haridas S."/>
            <person name="Albert R."/>
            <person name="Binder M."/>
            <person name="Bloem J."/>
            <person name="Labutti K."/>
            <person name="Salamov A."/>
            <person name="Andreopoulos B."/>
            <person name="Baker S."/>
            <person name="Barry K."/>
            <person name="Bills G."/>
            <person name="Bluhm B."/>
            <person name="Cannon C."/>
            <person name="Castanera R."/>
            <person name="Culley D."/>
            <person name="Daum C."/>
            <person name="Ezra D."/>
            <person name="Gonzalez J."/>
            <person name="Henrissat B."/>
            <person name="Kuo A."/>
            <person name="Liang C."/>
            <person name="Lipzen A."/>
            <person name="Lutzoni F."/>
            <person name="Magnuson J."/>
            <person name="Mondo S."/>
            <person name="Nolan M."/>
            <person name="Ohm R."/>
            <person name="Pangilinan J."/>
            <person name="Park H.-J."/>
            <person name="Ramirez L."/>
            <person name="Alfaro M."/>
            <person name="Sun H."/>
            <person name="Tritt A."/>
            <person name="Yoshinaga Y."/>
            <person name="Zwiers L.-H."/>
            <person name="Turgeon B."/>
            <person name="Goodwin S."/>
            <person name="Spatafora J."/>
            <person name="Crous P."/>
            <person name="Grigoriev I."/>
        </authorList>
    </citation>
    <scope>NUCLEOTIDE SEQUENCE</scope>
    <source>
        <strain evidence="2">CBS 113818</strain>
    </source>
</reference>
<proteinExistence type="predicted"/>
<gene>
    <name evidence="2" type="ORF">CC86DRAFT_381002</name>
</gene>
<keyword evidence="3" id="KW-1185">Reference proteome</keyword>
<protein>
    <submittedName>
        <fullName evidence="2">Uncharacterized protein</fullName>
    </submittedName>
</protein>
<organism evidence="2 3">
    <name type="scientific">Ophiobolus disseminans</name>
    <dbReference type="NCBI Taxonomy" id="1469910"/>
    <lineage>
        <taxon>Eukaryota</taxon>
        <taxon>Fungi</taxon>
        <taxon>Dikarya</taxon>
        <taxon>Ascomycota</taxon>
        <taxon>Pezizomycotina</taxon>
        <taxon>Dothideomycetes</taxon>
        <taxon>Pleosporomycetidae</taxon>
        <taxon>Pleosporales</taxon>
        <taxon>Pleosporineae</taxon>
        <taxon>Phaeosphaeriaceae</taxon>
        <taxon>Ophiobolus</taxon>
    </lineage>
</organism>
<feature type="compositionally biased region" description="Low complexity" evidence="1">
    <location>
        <begin position="160"/>
        <end position="171"/>
    </location>
</feature>
<feature type="compositionally biased region" description="Low complexity" evidence="1">
    <location>
        <begin position="308"/>
        <end position="322"/>
    </location>
</feature>
<feature type="region of interest" description="Disordered" evidence="1">
    <location>
        <begin position="65"/>
        <end position="121"/>
    </location>
</feature>
<feature type="compositionally biased region" description="Basic and acidic residues" evidence="1">
    <location>
        <begin position="65"/>
        <end position="77"/>
    </location>
</feature>